<protein>
    <submittedName>
        <fullName evidence="1">2-dehydro-3-deoxygalactonokinase</fullName>
    </submittedName>
</protein>
<name>A0A1I1ZJD1_9BURK</name>
<organism evidence="1 2">
    <name type="scientific">Paracidovorax wautersii</name>
    <dbReference type="NCBI Taxonomy" id="1177982"/>
    <lineage>
        <taxon>Bacteria</taxon>
        <taxon>Pseudomonadati</taxon>
        <taxon>Pseudomonadota</taxon>
        <taxon>Betaproteobacteria</taxon>
        <taxon>Burkholderiales</taxon>
        <taxon>Comamonadaceae</taxon>
        <taxon>Paracidovorax</taxon>
    </lineage>
</organism>
<keyword evidence="1" id="KW-0808">Transferase</keyword>
<evidence type="ECO:0000313" key="1">
    <source>
        <dbReference type="EMBL" id="SFE30663.1"/>
    </source>
</evidence>
<dbReference type="InterPro" id="IPR042257">
    <property type="entry name" value="DGOK_C"/>
</dbReference>
<evidence type="ECO:0000313" key="2">
    <source>
        <dbReference type="Proteomes" id="UP000199119"/>
    </source>
</evidence>
<dbReference type="EMBL" id="FONX01000001">
    <property type="protein sequence ID" value="SFE30663.1"/>
    <property type="molecule type" value="Genomic_DNA"/>
</dbReference>
<dbReference type="Gene3D" id="3.30.420.300">
    <property type="entry name" value="2-keto-3-deoxy-galactonokinase, substrate binding domain"/>
    <property type="match status" value="1"/>
</dbReference>
<dbReference type="InterPro" id="IPR007729">
    <property type="entry name" value="DGOK"/>
</dbReference>
<dbReference type="RefSeq" id="WP_092936558.1">
    <property type="nucleotide sequence ID" value="NZ_FONX01000001.1"/>
</dbReference>
<keyword evidence="2" id="KW-1185">Reference proteome</keyword>
<dbReference type="GO" id="GO:0008671">
    <property type="term" value="F:2-dehydro-3-deoxygalactonokinase activity"/>
    <property type="evidence" value="ECO:0007669"/>
    <property type="project" value="InterPro"/>
</dbReference>
<dbReference type="Proteomes" id="UP000199119">
    <property type="component" value="Unassembled WGS sequence"/>
</dbReference>
<dbReference type="Pfam" id="PF05035">
    <property type="entry name" value="DGOK"/>
    <property type="match status" value="1"/>
</dbReference>
<dbReference type="AlphaFoldDB" id="A0A1I1ZJD1"/>
<gene>
    <name evidence="1" type="ORF">SAMN04489711_101116</name>
</gene>
<dbReference type="OrthoDB" id="256574at2"/>
<dbReference type="InterPro" id="IPR042258">
    <property type="entry name" value="DGOK_N"/>
</dbReference>
<dbReference type="Gene3D" id="3.30.420.310">
    <property type="entry name" value="2-keto-3-deoxy-galactonokinase, C-terminal domain"/>
    <property type="match status" value="1"/>
</dbReference>
<dbReference type="STRING" id="1177982.SAMN04489711_101116"/>
<accession>A0A1I1ZJD1</accession>
<proteinExistence type="predicted"/>
<reference evidence="2" key="1">
    <citation type="submission" date="2016-10" db="EMBL/GenBank/DDBJ databases">
        <authorList>
            <person name="Varghese N."/>
            <person name="Submissions S."/>
        </authorList>
    </citation>
    <scope>NUCLEOTIDE SEQUENCE [LARGE SCALE GENOMIC DNA]</scope>
    <source>
        <strain evidence="2">DSM 27981</strain>
    </source>
</reference>
<dbReference type="CDD" id="cd24012">
    <property type="entry name" value="ASKHA_NBD_KDGal-kinase"/>
    <property type="match status" value="1"/>
</dbReference>
<sequence length="350" mass="36200">MNDSAADLQGTRLVALDWGTSSLRAYRLGDGARVLELRHRPWGIMHLPPAPAGADTSPEAAFERALQDTCGDWLAADPALPLLACGMVGSAQGWREARYLHTPTSLDALAQGLTRVERPSGQPLHIVPGLLQPGELPNVMRGEETQVLGVLALRLAEDAGPWLVGLPGSHSKWVVAQRGGIEGFHTFMTGEVFAALRGHTILGKTMAAAAAPGAQDEAAFVRGLQVASGSDAGLGLLSHIFSTRTLGLTGVLPASAQADYLSGLLIGHEIAALARVHPPGGTGGTAPVQPLLCGEPDLCRRYALALRLQGFAEPAIAAQATPTGLWQIAQAAGLLVPGAPQPSSAESLAA</sequence>
<dbReference type="GO" id="GO:0034194">
    <property type="term" value="P:D-galactonate catabolic process"/>
    <property type="evidence" value="ECO:0007669"/>
    <property type="project" value="InterPro"/>
</dbReference>
<keyword evidence="1" id="KW-0418">Kinase</keyword>